<reference evidence="1 2" key="1">
    <citation type="journal article" date="2012" name="Genet. Mol. Biol.">
        <title>Analysis of 16S rRNA and mxaF genes revealing insights into Methylobacterium niche-specific plant association.</title>
        <authorList>
            <person name="Dourado M.N."/>
            <person name="Andreote F.D."/>
            <person name="Dini-Andreote F."/>
            <person name="Conti R."/>
            <person name="Araujo J.M."/>
            <person name="Araujo W.L."/>
        </authorList>
    </citation>
    <scope>NUCLEOTIDE SEQUENCE [LARGE SCALE GENOMIC DNA]</scope>
    <source>
        <strain evidence="1 2">SR1.6/6</strain>
    </source>
</reference>
<evidence type="ECO:0000313" key="2">
    <source>
        <dbReference type="Proteomes" id="UP000012488"/>
    </source>
</evidence>
<sequence length="127" mass="13929">MHFPPFIPAEVVMARAVMPADHHVRPEPMSAERAARALYDAGHRAIMASASDRDLSIAIVRAFPPTERFGDALNTRSAMQAVRYHLQQICAAAQADKLDPEHLDAVKRETARCARQMGDKPAAEAAE</sequence>
<proteinExistence type="predicted"/>
<organism evidence="1 2">
    <name type="scientific">Methylobacterium mesophilicum SR1.6/6</name>
    <dbReference type="NCBI Taxonomy" id="908290"/>
    <lineage>
        <taxon>Bacteria</taxon>
        <taxon>Pseudomonadati</taxon>
        <taxon>Pseudomonadota</taxon>
        <taxon>Alphaproteobacteria</taxon>
        <taxon>Hyphomicrobiales</taxon>
        <taxon>Methylobacteriaceae</taxon>
        <taxon>Methylobacterium</taxon>
    </lineage>
</organism>
<dbReference type="OrthoDB" id="9929943at2"/>
<dbReference type="KEGG" id="mmes:MMSR116_11060"/>
<evidence type="ECO:0000313" key="1">
    <source>
        <dbReference type="EMBL" id="QGY06131.1"/>
    </source>
</evidence>
<accession>A0A6B9FU74</accession>
<reference evidence="1 2" key="2">
    <citation type="journal article" date="2013" name="Genome Announc.">
        <title>Draft Genome Sequence of Methylobacterium mesophilicum Strain SR1.6/6, Isolated from Citrus sinensis.</title>
        <authorList>
            <person name="Marinho Almeida D."/>
            <person name="Dini-Andreote F."/>
            <person name="Camargo Neves A.A."/>
            <person name="Juca Ramos R.T."/>
            <person name="Andreote F.D."/>
            <person name="Carneiro A.R."/>
            <person name="Oliveira de Souza Lima A."/>
            <person name="Caracciolo Gomes de Sa P.H."/>
            <person name="Ribeiro Barbosa M.S."/>
            <person name="Araujo W.L."/>
            <person name="Silva A."/>
        </authorList>
    </citation>
    <scope>NUCLEOTIDE SEQUENCE [LARGE SCALE GENOMIC DNA]</scope>
    <source>
        <strain evidence="1 2">SR1.6/6</strain>
    </source>
</reference>
<dbReference type="EMBL" id="CP043538">
    <property type="protein sequence ID" value="QGY06131.1"/>
    <property type="molecule type" value="Genomic_DNA"/>
</dbReference>
<dbReference type="Proteomes" id="UP000012488">
    <property type="component" value="Chromosome"/>
</dbReference>
<name>A0A6B9FU74_9HYPH</name>
<dbReference type="AlphaFoldDB" id="A0A6B9FU74"/>
<protein>
    <submittedName>
        <fullName evidence="1">Uncharacterized protein</fullName>
    </submittedName>
</protein>
<gene>
    <name evidence="1" type="ORF">MMSR116_11060</name>
</gene>